<comment type="caution">
    <text evidence="2">The sequence shown here is derived from an EMBL/GenBank/DDBJ whole genome shotgun (WGS) entry which is preliminary data.</text>
</comment>
<keyword evidence="1" id="KW-0472">Membrane</keyword>
<gene>
    <name evidence="2" type="ORF">EVA_14641</name>
</gene>
<evidence type="ECO:0000256" key="1">
    <source>
        <dbReference type="SAM" id="Phobius"/>
    </source>
</evidence>
<accession>J9G632</accession>
<name>J9G632_9ZZZZ</name>
<proteinExistence type="predicted"/>
<organism evidence="2">
    <name type="scientific">gut metagenome</name>
    <dbReference type="NCBI Taxonomy" id="749906"/>
    <lineage>
        <taxon>unclassified sequences</taxon>
        <taxon>metagenomes</taxon>
        <taxon>organismal metagenomes</taxon>
    </lineage>
</organism>
<reference evidence="2" key="1">
    <citation type="journal article" date="2012" name="PLoS ONE">
        <title>Gene sets for utilization of primary and secondary nutrition supplies in the distal gut of endangered iberian lynx.</title>
        <authorList>
            <person name="Alcaide M."/>
            <person name="Messina E."/>
            <person name="Richter M."/>
            <person name="Bargiela R."/>
            <person name="Peplies J."/>
            <person name="Huws S.A."/>
            <person name="Newbold C.J."/>
            <person name="Golyshin P.N."/>
            <person name="Simon M.A."/>
            <person name="Lopez G."/>
            <person name="Yakimov M.M."/>
            <person name="Ferrer M."/>
        </authorList>
    </citation>
    <scope>NUCLEOTIDE SEQUENCE</scope>
</reference>
<protein>
    <submittedName>
        <fullName evidence="2">Uncharacterized protein</fullName>
    </submittedName>
</protein>
<feature type="transmembrane region" description="Helical" evidence="1">
    <location>
        <begin position="21"/>
        <end position="38"/>
    </location>
</feature>
<sequence length="42" mass="4691">MHFTGRRFDRGRRIGQKVMSTVITALVGGFLVLLNSHGKPHV</sequence>
<dbReference type="AlphaFoldDB" id="J9G632"/>
<evidence type="ECO:0000313" key="2">
    <source>
        <dbReference type="EMBL" id="EJW97252.1"/>
    </source>
</evidence>
<keyword evidence="1" id="KW-0812">Transmembrane</keyword>
<keyword evidence="1" id="KW-1133">Transmembrane helix</keyword>
<dbReference type="EMBL" id="AMCI01004862">
    <property type="protein sequence ID" value="EJW97252.1"/>
    <property type="molecule type" value="Genomic_DNA"/>
</dbReference>